<comment type="caution">
    <text evidence="1">The sequence shown here is derived from an EMBL/GenBank/DDBJ whole genome shotgun (WGS) entry which is preliminary data.</text>
</comment>
<dbReference type="Proteomes" id="UP000886520">
    <property type="component" value="Chromosome 4"/>
</dbReference>
<sequence length="217" mass="24091">MNAEGKTLQMQFEARRAKGARHVLELLLRKTWWTLLSDTSGIEPFSFLTLNYTRHPFRHVSLKSVVPWPSAYSVRQILFGIVQISRDIPGRTLLGISGGVVRNRYKEPVVAMSNLGKLPRPCLHHESLVLVGASTAEVGSQQQKLSISPTLPLQTALLVRVSSTAGRLQRQAASTSAIRVDHLDTTPRSFMPPVPVVRVVRACKNQNKIINQTISLI</sequence>
<protein>
    <submittedName>
        <fullName evidence="1">Uncharacterized protein</fullName>
    </submittedName>
</protein>
<dbReference type="AlphaFoldDB" id="A0A9D4V6Y2"/>
<reference evidence="1" key="1">
    <citation type="submission" date="2021-01" db="EMBL/GenBank/DDBJ databases">
        <title>Adiantum capillus-veneris genome.</title>
        <authorList>
            <person name="Fang Y."/>
            <person name="Liao Q."/>
        </authorList>
    </citation>
    <scope>NUCLEOTIDE SEQUENCE</scope>
    <source>
        <strain evidence="1">H3</strain>
        <tissue evidence="1">Leaf</tissue>
    </source>
</reference>
<organism evidence="1 2">
    <name type="scientific">Adiantum capillus-veneris</name>
    <name type="common">Maidenhair fern</name>
    <dbReference type="NCBI Taxonomy" id="13818"/>
    <lineage>
        <taxon>Eukaryota</taxon>
        <taxon>Viridiplantae</taxon>
        <taxon>Streptophyta</taxon>
        <taxon>Embryophyta</taxon>
        <taxon>Tracheophyta</taxon>
        <taxon>Polypodiopsida</taxon>
        <taxon>Polypodiidae</taxon>
        <taxon>Polypodiales</taxon>
        <taxon>Pteridineae</taxon>
        <taxon>Pteridaceae</taxon>
        <taxon>Vittarioideae</taxon>
        <taxon>Adiantum</taxon>
    </lineage>
</organism>
<evidence type="ECO:0000313" key="1">
    <source>
        <dbReference type="EMBL" id="KAI5080674.1"/>
    </source>
</evidence>
<proteinExistence type="predicted"/>
<gene>
    <name evidence="1" type="ORF">GOP47_0003857</name>
</gene>
<keyword evidence="2" id="KW-1185">Reference proteome</keyword>
<evidence type="ECO:0000313" key="2">
    <source>
        <dbReference type="Proteomes" id="UP000886520"/>
    </source>
</evidence>
<accession>A0A9D4V6Y2</accession>
<dbReference type="EMBL" id="JABFUD020000004">
    <property type="protein sequence ID" value="KAI5080674.1"/>
    <property type="molecule type" value="Genomic_DNA"/>
</dbReference>
<name>A0A9D4V6Y2_ADICA</name>